<protein>
    <submittedName>
        <fullName evidence="2">Uncharacterized protein</fullName>
    </submittedName>
</protein>
<evidence type="ECO:0000313" key="3">
    <source>
        <dbReference type="Proteomes" id="UP000327493"/>
    </source>
</evidence>
<organism evidence="2 3">
    <name type="scientific">Etheostoma spectabile</name>
    <name type="common">orangethroat darter</name>
    <dbReference type="NCBI Taxonomy" id="54343"/>
    <lineage>
        <taxon>Eukaryota</taxon>
        <taxon>Metazoa</taxon>
        <taxon>Chordata</taxon>
        <taxon>Craniata</taxon>
        <taxon>Vertebrata</taxon>
        <taxon>Euteleostomi</taxon>
        <taxon>Actinopterygii</taxon>
        <taxon>Neopterygii</taxon>
        <taxon>Teleostei</taxon>
        <taxon>Neoteleostei</taxon>
        <taxon>Acanthomorphata</taxon>
        <taxon>Eupercaria</taxon>
        <taxon>Perciformes</taxon>
        <taxon>Percoidei</taxon>
        <taxon>Percidae</taxon>
        <taxon>Etheostomatinae</taxon>
        <taxon>Etheostoma</taxon>
    </lineage>
</organism>
<dbReference type="EMBL" id="VOFY01000065">
    <property type="protein sequence ID" value="KAA8578906.1"/>
    <property type="molecule type" value="Genomic_DNA"/>
</dbReference>
<evidence type="ECO:0000313" key="2">
    <source>
        <dbReference type="EMBL" id="KAA8578906.1"/>
    </source>
</evidence>
<feature type="region of interest" description="Disordered" evidence="1">
    <location>
        <begin position="1"/>
        <end position="87"/>
    </location>
</feature>
<reference evidence="2 3" key="1">
    <citation type="submission" date="2019-08" db="EMBL/GenBank/DDBJ databases">
        <title>A chromosome-level genome assembly, high-density linkage maps, and genome scans reveal the genomic architecture of hybrid incompatibilities underlying speciation via character displacement in darters (Percidae: Etheostominae).</title>
        <authorList>
            <person name="Moran R.L."/>
            <person name="Catchen J.M."/>
            <person name="Fuller R.C."/>
        </authorList>
    </citation>
    <scope>NUCLEOTIDE SEQUENCE [LARGE SCALE GENOMIC DNA]</scope>
    <source>
        <strain evidence="2">EspeVRDwgs_2016</strain>
        <tissue evidence="2">Muscle</tissue>
    </source>
</reference>
<dbReference type="AlphaFoldDB" id="A0A5J5CEA4"/>
<sequence>MEKRRPMKGKGPHLQLWDIGPSPPLCPWRRERRVRSQQSPVHGEGAAEQRGVPAGGLPVRREFVHRRPAGGPPELHPVQQQREIDDDVVEWY</sequence>
<name>A0A5J5CEA4_9PERO</name>
<accession>A0A5J5CEA4</accession>
<proteinExistence type="predicted"/>
<keyword evidence="3" id="KW-1185">Reference proteome</keyword>
<dbReference type="Proteomes" id="UP000327493">
    <property type="component" value="Unassembled WGS sequence"/>
</dbReference>
<feature type="compositionally biased region" description="Basic residues" evidence="1">
    <location>
        <begin position="1"/>
        <end position="11"/>
    </location>
</feature>
<evidence type="ECO:0000256" key="1">
    <source>
        <dbReference type="SAM" id="MobiDB-lite"/>
    </source>
</evidence>
<comment type="caution">
    <text evidence="2">The sequence shown here is derived from an EMBL/GenBank/DDBJ whole genome shotgun (WGS) entry which is preliminary data.</text>
</comment>
<gene>
    <name evidence="2" type="ORF">FQN60_011520</name>
</gene>